<dbReference type="GO" id="GO:0031956">
    <property type="term" value="F:medium-chain fatty acid-CoA ligase activity"/>
    <property type="evidence" value="ECO:0007669"/>
    <property type="project" value="TreeGrafter"/>
</dbReference>
<dbReference type="Gene3D" id="3.40.50.12780">
    <property type="entry name" value="N-terminal domain of ligase-like"/>
    <property type="match status" value="1"/>
</dbReference>
<feature type="non-terminal residue" evidence="3">
    <location>
        <position position="1"/>
    </location>
</feature>
<dbReference type="GO" id="GO:0006631">
    <property type="term" value="P:fatty acid metabolic process"/>
    <property type="evidence" value="ECO:0007669"/>
    <property type="project" value="TreeGrafter"/>
</dbReference>
<feature type="non-terminal residue" evidence="3">
    <location>
        <position position="214"/>
    </location>
</feature>
<dbReference type="AlphaFoldDB" id="A0A0P9D4P1"/>
<dbReference type="InterPro" id="IPR000873">
    <property type="entry name" value="AMP-dep_synth/lig_dom"/>
</dbReference>
<dbReference type="EMBL" id="LJCR01003300">
    <property type="protein sequence ID" value="KPV47722.1"/>
    <property type="molecule type" value="Genomic_DNA"/>
</dbReference>
<dbReference type="SUPFAM" id="SSF56801">
    <property type="entry name" value="Acetyl-CoA synthetase-like"/>
    <property type="match status" value="1"/>
</dbReference>
<keyword evidence="4" id="KW-1185">Reference proteome</keyword>
<sequence length="214" mass="22973">LNWRLTVPELRGLVEDAAPQVLIYGPDFAEQAAALRERPGVPHLAALDANARAHPADALFAERDTLPDTAPAPAALSWDDPWVICYTGGSTGLPKGALLTHRAITWNAINTNTSWGLAPDDVAILNAPLFHTGGLNVFTAPLVHLGGTSIVCRAFDCDQVYDLLADAGVTLFFGVPSMFLALQQHPRWAEADFSRLKLVISGGAPCPLPIFERF</sequence>
<protein>
    <submittedName>
        <fullName evidence="3">Long-chain fatty acid--CoA ligase</fullName>
    </submittedName>
</protein>
<comment type="caution">
    <text evidence="3">The sequence shown here is derived from an EMBL/GenBank/DDBJ whole genome shotgun (WGS) entry which is preliminary data.</text>
</comment>
<dbReference type="PANTHER" id="PTHR43201">
    <property type="entry name" value="ACYL-COA SYNTHETASE"/>
    <property type="match status" value="1"/>
</dbReference>
<accession>A0A0P9D4P1</accession>
<dbReference type="Proteomes" id="UP000050509">
    <property type="component" value="Unassembled WGS sequence"/>
</dbReference>
<reference evidence="3 4" key="1">
    <citation type="submission" date="2015-09" db="EMBL/GenBank/DDBJ databases">
        <title>Draft genome sequence of Kouleothrix aurantiaca JCM 19913.</title>
        <authorList>
            <person name="Hemp J."/>
        </authorList>
    </citation>
    <scope>NUCLEOTIDE SEQUENCE [LARGE SCALE GENOMIC DNA]</scope>
    <source>
        <strain evidence="3 4">COM-B</strain>
    </source>
</reference>
<organism evidence="3 4">
    <name type="scientific">Kouleothrix aurantiaca</name>
    <dbReference type="NCBI Taxonomy" id="186479"/>
    <lineage>
        <taxon>Bacteria</taxon>
        <taxon>Bacillati</taxon>
        <taxon>Chloroflexota</taxon>
        <taxon>Chloroflexia</taxon>
        <taxon>Chloroflexales</taxon>
        <taxon>Roseiflexineae</taxon>
        <taxon>Roseiflexaceae</taxon>
        <taxon>Kouleothrix</taxon>
    </lineage>
</organism>
<dbReference type="InterPro" id="IPR042099">
    <property type="entry name" value="ANL_N_sf"/>
</dbReference>
<dbReference type="Pfam" id="PF00501">
    <property type="entry name" value="AMP-binding"/>
    <property type="match status" value="1"/>
</dbReference>
<proteinExistence type="inferred from homology"/>
<name>A0A0P9D4P1_9CHLR</name>
<dbReference type="PROSITE" id="PS00455">
    <property type="entry name" value="AMP_BINDING"/>
    <property type="match status" value="1"/>
</dbReference>
<evidence type="ECO:0000259" key="2">
    <source>
        <dbReference type="Pfam" id="PF00501"/>
    </source>
</evidence>
<evidence type="ECO:0000313" key="3">
    <source>
        <dbReference type="EMBL" id="KPV47722.1"/>
    </source>
</evidence>
<feature type="domain" description="AMP-dependent synthetase/ligase" evidence="2">
    <location>
        <begin position="1"/>
        <end position="214"/>
    </location>
</feature>
<keyword evidence="3" id="KW-0436">Ligase</keyword>
<gene>
    <name evidence="3" type="ORF">SE17_41920</name>
</gene>
<evidence type="ECO:0000313" key="4">
    <source>
        <dbReference type="Proteomes" id="UP000050509"/>
    </source>
</evidence>
<evidence type="ECO:0000256" key="1">
    <source>
        <dbReference type="ARBA" id="ARBA00006432"/>
    </source>
</evidence>
<comment type="similarity">
    <text evidence="1">Belongs to the ATP-dependent AMP-binding enzyme family.</text>
</comment>
<dbReference type="PANTHER" id="PTHR43201:SF8">
    <property type="entry name" value="ACYL-COA SYNTHETASE FAMILY MEMBER 3"/>
    <property type="match status" value="1"/>
</dbReference>
<dbReference type="InterPro" id="IPR020845">
    <property type="entry name" value="AMP-binding_CS"/>
</dbReference>